<dbReference type="AlphaFoldDB" id="A0A1M6J5P1"/>
<reference evidence="3" key="1">
    <citation type="submission" date="2016-11" db="EMBL/GenBank/DDBJ databases">
        <authorList>
            <person name="Varghese N."/>
            <person name="Submissions S."/>
        </authorList>
    </citation>
    <scope>NUCLEOTIDE SEQUENCE [LARGE SCALE GENOMIC DNA]</scope>
    <source>
        <strain evidence="3">DSM 100564</strain>
    </source>
</reference>
<name>A0A1M6J5P1_9RHOB</name>
<protein>
    <submittedName>
        <fullName evidence="2">Acyltransferase</fullName>
    </submittedName>
</protein>
<sequence length="277" mass="30474">MDRLRLPEDARFRLNLLRGVIHTADSISRVIARKPFFGLREAEALRTDMDFAMGAELVHGILDLKGGTKITAYGAEHVPKTGPALIASTHPTGAFDYFAHTGALLNRRPDLKVVANEDMAQFLGHETIIPVRITKQTHLSSKNYTTSRMHQHLEDGGALLIFGSGRVPDRKDGKLVERNWRSGATRVSQDCNVEIIPAAVNAQNSSYYYGLRNLAMRLSGNPDTALMVASLRYVAEMLDQLGGSYDVHYTAPLPAGTAPEHIQKAAEGLIPDLYEAR</sequence>
<dbReference type="STRING" id="1470563.SAMN05444000_108114"/>
<feature type="domain" description="Putative acyltransferase ACT14924-like acyltransferase" evidence="1">
    <location>
        <begin position="55"/>
        <end position="253"/>
    </location>
</feature>
<dbReference type="GO" id="GO:0016746">
    <property type="term" value="F:acyltransferase activity"/>
    <property type="evidence" value="ECO:0007669"/>
    <property type="project" value="UniProtKB-KW"/>
</dbReference>
<dbReference type="Pfam" id="PF19576">
    <property type="entry name" value="Acyltransf_2"/>
    <property type="match status" value="1"/>
</dbReference>
<organism evidence="2 3">
    <name type="scientific">Shimia gijangensis</name>
    <dbReference type="NCBI Taxonomy" id="1470563"/>
    <lineage>
        <taxon>Bacteria</taxon>
        <taxon>Pseudomonadati</taxon>
        <taxon>Pseudomonadota</taxon>
        <taxon>Alphaproteobacteria</taxon>
        <taxon>Rhodobacterales</taxon>
        <taxon>Roseobacteraceae</taxon>
    </lineage>
</organism>
<dbReference type="Proteomes" id="UP000183982">
    <property type="component" value="Unassembled WGS sequence"/>
</dbReference>
<keyword evidence="3" id="KW-1185">Reference proteome</keyword>
<evidence type="ECO:0000313" key="2">
    <source>
        <dbReference type="EMBL" id="SHJ41982.1"/>
    </source>
</evidence>
<keyword evidence="2" id="KW-0012">Acyltransferase</keyword>
<proteinExistence type="predicted"/>
<dbReference type="InterPro" id="IPR045746">
    <property type="entry name" value="ACT14924-like_Acyltransf_dom"/>
</dbReference>
<evidence type="ECO:0000259" key="1">
    <source>
        <dbReference type="Pfam" id="PF19576"/>
    </source>
</evidence>
<accession>A0A1M6J5P1</accession>
<dbReference type="EMBL" id="FQZQ01000008">
    <property type="protein sequence ID" value="SHJ41982.1"/>
    <property type="molecule type" value="Genomic_DNA"/>
</dbReference>
<evidence type="ECO:0000313" key="3">
    <source>
        <dbReference type="Proteomes" id="UP000183982"/>
    </source>
</evidence>
<gene>
    <name evidence="2" type="ORF">SAMN05444000_108114</name>
</gene>
<keyword evidence="2" id="KW-0808">Transferase</keyword>
<dbReference type="OrthoDB" id="1113830at2"/>
<dbReference type="RefSeq" id="WP_073251775.1">
    <property type="nucleotide sequence ID" value="NZ_FQZQ01000008.1"/>
</dbReference>